<sequence length="61" mass="6912">MDLNTNKISFSESVYRPGSEAGTFYKKAKGFVENNFKGEKDTVITNDKTNTITYKGAFFYP</sequence>
<dbReference type="AlphaFoldDB" id="A0A512B6C7"/>
<dbReference type="Proteomes" id="UP000321513">
    <property type="component" value="Unassembled WGS sequence"/>
</dbReference>
<accession>A0A512B6C7</accession>
<keyword evidence="2" id="KW-1185">Reference proteome</keyword>
<name>A0A512B6C7_9BACT</name>
<dbReference type="Gene3D" id="3.30.530.80">
    <property type="match status" value="1"/>
</dbReference>
<comment type="caution">
    <text evidence="1">The sequence shown here is derived from an EMBL/GenBank/DDBJ whole genome shotgun (WGS) entry which is preliminary data.</text>
</comment>
<organism evidence="1 2">
    <name type="scientific">Segetibacter aerophilus</name>
    <dbReference type="NCBI Taxonomy" id="670293"/>
    <lineage>
        <taxon>Bacteria</taxon>
        <taxon>Pseudomonadati</taxon>
        <taxon>Bacteroidota</taxon>
        <taxon>Chitinophagia</taxon>
        <taxon>Chitinophagales</taxon>
        <taxon>Chitinophagaceae</taxon>
        <taxon>Segetibacter</taxon>
    </lineage>
</organism>
<proteinExistence type="predicted"/>
<reference evidence="1 2" key="1">
    <citation type="submission" date="2019-07" db="EMBL/GenBank/DDBJ databases">
        <title>Whole genome shotgun sequence of Segetibacter aerophilus NBRC 106135.</title>
        <authorList>
            <person name="Hosoyama A."/>
            <person name="Uohara A."/>
            <person name="Ohji S."/>
            <person name="Ichikawa N."/>
        </authorList>
    </citation>
    <scope>NUCLEOTIDE SEQUENCE [LARGE SCALE GENOMIC DNA]</scope>
    <source>
        <strain evidence="1 2">NBRC 106135</strain>
    </source>
</reference>
<protein>
    <submittedName>
        <fullName evidence="1">Uncharacterized protein</fullName>
    </submittedName>
</protein>
<gene>
    <name evidence="1" type="ORF">SAE01_00080</name>
</gene>
<evidence type="ECO:0000313" key="1">
    <source>
        <dbReference type="EMBL" id="GEO07512.1"/>
    </source>
</evidence>
<dbReference type="EMBL" id="BJYT01000001">
    <property type="protein sequence ID" value="GEO07512.1"/>
    <property type="molecule type" value="Genomic_DNA"/>
</dbReference>
<evidence type="ECO:0000313" key="2">
    <source>
        <dbReference type="Proteomes" id="UP000321513"/>
    </source>
</evidence>